<sequence length="827" mass="95147">MHPGTREPILEDILSSISLSPLSSYKLLWLYGPPQIGKSTLAVELSKRLDSSGKLAASFFFSPSSPTRNHGNLFITTLAYQLASSFPPTKSLMEEVLSRNPLLMVSYSLEMQAKLLIYEPLVKLQRTLLFPSSVVIDALDVCSPLARIIWRFLQIGISEYLDSFPLRFIIFTRPESWIKNDFLRHFQPISLTRDLSVYKCLNDDIHDYLSSYDSANEVWIKKDFFPKFYRIKRFIDFLREESITGNIDTLPPNEIFATNFSVYKEFLQDFDEAYQMIPVDFPEDKIIDDNLPAFLRVRIQPVFDDQRFKDSIRQLEKSWLPKKAMDSIVYKACGQFAYASSILKYILNPGFLQQHRPKVDIFSVFPPPGARKDLFADLDGCYMSILDSTLVNPRTLCDILGYMLAILDAQSCNRVQLPTLRVIEQLLNMRRSAIYEILAGLHSVIDLPDAESPYTWESHEPRFICKSFVEFLTDISRSEQYHIDLLKYHIEVMSKCMEVVMEPPVEDSHRKQWCMLVGWLYAATSWLKHWGCILKYWNNTKEDPKKIIPSIFSMEMWVDIVLSEKEHLLDDFGNCDLFLKRFDQSMKLPLLGAITTSDEGLLYEGWNIGPLRDASYILNQKINLRIKTSASPEGTRLILGLFLTTGAAFGIRREFFNALIRSSQDAESSVAFDSIVTMMSARHAIDTSSHILTMTPFSCDSSFRARYNLSVQGYEFWIIHFMKHIQELSSDPDLREDCFAFIANMFEDAPGSPYIAEAIVNASNALRAILSLNKHLTGFVAAMIRWFLRTNIADDIMQKWVLFYQNSVAPTKVDELRPRLNNRVIAS</sequence>
<reference evidence="3 4" key="1">
    <citation type="journal article" date="2019" name="Nat. Ecol. Evol.">
        <title>Megaphylogeny resolves global patterns of mushroom evolution.</title>
        <authorList>
            <person name="Varga T."/>
            <person name="Krizsan K."/>
            <person name="Foldi C."/>
            <person name="Dima B."/>
            <person name="Sanchez-Garcia M."/>
            <person name="Sanchez-Ramirez S."/>
            <person name="Szollosi G.J."/>
            <person name="Szarkandi J.G."/>
            <person name="Papp V."/>
            <person name="Albert L."/>
            <person name="Andreopoulos W."/>
            <person name="Angelini C."/>
            <person name="Antonin V."/>
            <person name="Barry K.W."/>
            <person name="Bougher N.L."/>
            <person name="Buchanan P."/>
            <person name="Buyck B."/>
            <person name="Bense V."/>
            <person name="Catcheside P."/>
            <person name="Chovatia M."/>
            <person name="Cooper J."/>
            <person name="Damon W."/>
            <person name="Desjardin D."/>
            <person name="Finy P."/>
            <person name="Geml J."/>
            <person name="Haridas S."/>
            <person name="Hughes K."/>
            <person name="Justo A."/>
            <person name="Karasinski D."/>
            <person name="Kautmanova I."/>
            <person name="Kiss B."/>
            <person name="Kocsube S."/>
            <person name="Kotiranta H."/>
            <person name="LaButti K.M."/>
            <person name="Lechner B.E."/>
            <person name="Liimatainen K."/>
            <person name="Lipzen A."/>
            <person name="Lukacs Z."/>
            <person name="Mihaltcheva S."/>
            <person name="Morgado L.N."/>
            <person name="Niskanen T."/>
            <person name="Noordeloos M.E."/>
            <person name="Ohm R.A."/>
            <person name="Ortiz-Santana B."/>
            <person name="Ovrebo C."/>
            <person name="Racz N."/>
            <person name="Riley R."/>
            <person name="Savchenko A."/>
            <person name="Shiryaev A."/>
            <person name="Soop K."/>
            <person name="Spirin V."/>
            <person name="Szebenyi C."/>
            <person name="Tomsovsky M."/>
            <person name="Tulloss R.E."/>
            <person name="Uehling J."/>
            <person name="Grigoriev I.V."/>
            <person name="Vagvolgyi C."/>
            <person name="Papp T."/>
            <person name="Martin F.M."/>
            <person name="Miettinen O."/>
            <person name="Hibbett D.S."/>
            <person name="Nagy L.G."/>
        </authorList>
    </citation>
    <scope>NUCLEOTIDE SEQUENCE [LARGE SCALE GENOMIC DNA]</scope>
    <source>
        <strain evidence="3 4">CBS 166.37</strain>
    </source>
</reference>
<dbReference type="InterPro" id="IPR027417">
    <property type="entry name" value="P-loop_NTPase"/>
</dbReference>
<dbReference type="EMBL" id="ML213600">
    <property type="protein sequence ID" value="TFK39277.1"/>
    <property type="molecule type" value="Genomic_DNA"/>
</dbReference>
<dbReference type="PANTHER" id="PTHR10039:SF14">
    <property type="entry name" value="NACHT DOMAIN-CONTAINING PROTEIN"/>
    <property type="match status" value="1"/>
</dbReference>
<feature type="domain" description="Nephrocystin 3-like N-terminal" evidence="2">
    <location>
        <begin position="5"/>
        <end position="173"/>
    </location>
</feature>
<dbReference type="PANTHER" id="PTHR10039">
    <property type="entry name" value="AMELOGENIN"/>
    <property type="match status" value="1"/>
</dbReference>
<accession>A0A5C3M377</accession>
<dbReference type="InterPro" id="IPR056884">
    <property type="entry name" value="NPHP3-like_N"/>
</dbReference>
<evidence type="ECO:0000313" key="4">
    <source>
        <dbReference type="Proteomes" id="UP000308652"/>
    </source>
</evidence>
<dbReference type="Proteomes" id="UP000308652">
    <property type="component" value="Unassembled WGS sequence"/>
</dbReference>
<evidence type="ECO:0000313" key="3">
    <source>
        <dbReference type="EMBL" id="TFK39277.1"/>
    </source>
</evidence>
<name>A0A5C3M377_9AGAR</name>
<evidence type="ECO:0000259" key="2">
    <source>
        <dbReference type="Pfam" id="PF24883"/>
    </source>
</evidence>
<organism evidence="3 4">
    <name type="scientific">Crucibulum laeve</name>
    <dbReference type="NCBI Taxonomy" id="68775"/>
    <lineage>
        <taxon>Eukaryota</taxon>
        <taxon>Fungi</taxon>
        <taxon>Dikarya</taxon>
        <taxon>Basidiomycota</taxon>
        <taxon>Agaricomycotina</taxon>
        <taxon>Agaricomycetes</taxon>
        <taxon>Agaricomycetidae</taxon>
        <taxon>Agaricales</taxon>
        <taxon>Agaricineae</taxon>
        <taxon>Nidulariaceae</taxon>
        <taxon>Crucibulum</taxon>
    </lineage>
</organism>
<protein>
    <recommendedName>
        <fullName evidence="2">Nephrocystin 3-like N-terminal domain-containing protein</fullName>
    </recommendedName>
</protein>
<dbReference type="AlphaFoldDB" id="A0A5C3M377"/>
<dbReference type="SUPFAM" id="SSF52540">
    <property type="entry name" value="P-loop containing nucleoside triphosphate hydrolases"/>
    <property type="match status" value="1"/>
</dbReference>
<proteinExistence type="predicted"/>
<keyword evidence="1" id="KW-0677">Repeat</keyword>
<dbReference type="Pfam" id="PF24883">
    <property type="entry name" value="NPHP3_N"/>
    <property type="match status" value="1"/>
</dbReference>
<gene>
    <name evidence="3" type="ORF">BDQ12DRAFT_735053</name>
</gene>
<evidence type="ECO:0000256" key="1">
    <source>
        <dbReference type="ARBA" id="ARBA00022737"/>
    </source>
</evidence>
<keyword evidence="4" id="KW-1185">Reference proteome</keyword>